<dbReference type="Gene3D" id="3.30.1410.10">
    <property type="entry name" value="GTP cyclohydrolase I feedback regulatory protein GFRP"/>
    <property type="match status" value="1"/>
</dbReference>
<protein>
    <recommendedName>
        <fullName evidence="2">Hepatitis TT virus Orf2/Gyrovirus Vp2 N-terminal domain-containing protein</fullName>
    </recommendedName>
</protein>
<dbReference type="EMBL" id="CAJNOM010000131">
    <property type="protein sequence ID" value="CAF1108695.1"/>
    <property type="molecule type" value="Genomic_DNA"/>
</dbReference>
<dbReference type="InterPro" id="IPR004118">
    <property type="entry name" value="HEV_TT_vir_Orf2/Gyrovir_Vp2_N"/>
</dbReference>
<sequence>MALPLHSTLTVSCEESEEQSGPTIVHSTGVGDYKVQPEIIALLQKSCSNDKLCDHEKGVQCTDSAAHIIETFERAGFSVTTSSTAGSRKMWFLTKTSEGDAE</sequence>
<feature type="region of interest" description="Disordered" evidence="1">
    <location>
        <begin position="1"/>
        <end position="25"/>
    </location>
</feature>
<evidence type="ECO:0000313" key="5">
    <source>
        <dbReference type="Proteomes" id="UP000663832"/>
    </source>
</evidence>
<dbReference type="OrthoDB" id="10029631at2759"/>
<evidence type="ECO:0000313" key="3">
    <source>
        <dbReference type="EMBL" id="CAF1108695.1"/>
    </source>
</evidence>
<dbReference type="Proteomes" id="UP000663877">
    <property type="component" value="Unassembled WGS sequence"/>
</dbReference>
<evidence type="ECO:0000313" key="6">
    <source>
        <dbReference type="Proteomes" id="UP000663877"/>
    </source>
</evidence>
<dbReference type="AlphaFoldDB" id="A0A815CWV8"/>
<dbReference type="Proteomes" id="UP000663832">
    <property type="component" value="Unassembled WGS sequence"/>
</dbReference>
<feature type="compositionally biased region" description="Polar residues" evidence="1">
    <location>
        <begin position="7"/>
        <end position="25"/>
    </location>
</feature>
<proteinExistence type="predicted"/>
<organism evidence="4 6">
    <name type="scientific">Adineta steineri</name>
    <dbReference type="NCBI Taxonomy" id="433720"/>
    <lineage>
        <taxon>Eukaryota</taxon>
        <taxon>Metazoa</taxon>
        <taxon>Spiralia</taxon>
        <taxon>Gnathifera</taxon>
        <taxon>Rotifera</taxon>
        <taxon>Eurotatoria</taxon>
        <taxon>Bdelloidea</taxon>
        <taxon>Adinetida</taxon>
        <taxon>Adinetidae</taxon>
        <taxon>Adineta</taxon>
    </lineage>
</organism>
<gene>
    <name evidence="4" type="ORF">BJG266_LOCUS31874</name>
    <name evidence="3" type="ORF">QVE165_LOCUS20716</name>
</gene>
<dbReference type="InterPro" id="IPR036717">
    <property type="entry name" value="GFRP_sf"/>
</dbReference>
<feature type="domain" description="Hepatitis TT virus Orf2/Gyrovirus Vp2 N-terminal" evidence="2">
    <location>
        <begin position="44"/>
        <end position="88"/>
    </location>
</feature>
<accession>A0A815CWV8</accession>
<evidence type="ECO:0000256" key="1">
    <source>
        <dbReference type="SAM" id="MobiDB-lite"/>
    </source>
</evidence>
<dbReference type="GO" id="GO:0009890">
    <property type="term" value="P:negative regulation of biosynthetic process"/>
    <property type="evidence" value="ECO:0007669"/>
    <property type="project" value="InterPro"/>
</dbReference>
<comment type="caution">
    <text evidence="4">The sequence shown here is derived from an EMBL/GenBank/DDBJ whole genome shotgun (WGS) entry which is preliminary data.</text>
</comment>
<dbReference type="EMBL" id="CAJNOI010000495">
    <property type="protein sequence ID" value="CAF1293441.1"/>
    <property type="molecule type" value="Genomic_DNA"/>
</dbReference>
<evidence type="ECO:0000313" key="4">
    <source>
        <dbReference type="EMBL" id="CAF1293441.1"/>
    </source>
</evidence>
<keyword evidence="5" id="KW-1185">Reference proteome</keyword>
<name>A0A815CWV8_9BILA</name>
<reference evidence="4" key="1">
    <citation type="submission" date="2021-02" db="EMBL/GenBank/DDBJ databases">
        <authorList>
            <person name="Nowell W R."/>
        </authorList>
    </citation>
    <scope>NUCLEOTIDE SEQUENCE</scope>
</reference>
<dbReference type="Pfam" id="PF02957">
    <property type="entry name" value="TT_ORF2-like"/>
    <property type="match status" value="1"/>
</dbReference>
<evidence type="ECO:0000259" key="2">
    <source>
        <dbReference type="Pfam" id="PF02957"/>
    </source>
</evidence>